<feature type="region of interest" description="Disordered" evidence="1">
    <location>
        <begin position="200"/>
        <end position="229"/>
    </location>
</feature>
<evidence type="ECO:0000313" key="2">
    <source>
        <dbReference type="EMBL" id="MFC3148417.1"/>
    </source>
</evidence>
<comment type="caution">
    <text evidence="2">The sequence shown here is derived from an EMBL/GenBank/DDBJ whole genome shotgun (WGS) entry which is preliminary data.</text>
</comment>
<keyword evidence="3" id="KW-1185">Reference proteome</keyword>
<name>A0ABV7H9G6_9BURK</name>
<evidence type="ECO:0000256" key="1">
    <source>
        <dbReference type="SAM" id="MobiDB-lite"/>
    </source>
</evidence>
<evidence type="ECO:0000313" key="3">
    <source>
        <dbReference type="Proteomes" id="UP001595556"/>
    </source>
</evidence>
<organism evidence="2 3">
    <name type="scientific">Piscinibacterium candidicorallinum</name>
    <dbReference type="NCBI Taxonomy" id="1793872"/>
    <lineage>
        <taxon>Bacteria</taxon>
        <taxon>Pseudomonadati</taxon>
        <taxon>Pseudomonadota</taxon>
        <taxon>Betaproteobacteria</taxon>
        <taxon>Burkholderiales</taxon>
        <taxon>Piscinibacterium</taxon>
    </lineage>
</organism>
<dbReference type="RefSeq" id="WP_377304376.1">
    <property type="nucleotide sequence ID" value="NZ_CP180191.1"/>
</dbReference>
<dbReference type="InterPro" id="IPR050026">
    <property type="entry name" value="PHA_gran_PhaM_N"/>
</dbReference>
<accession>A0ABV7H9G6</accession>
<dbReference type="EMBL" id="JBHRTI010000007">
    <property type="protein sequence ID" value="MFC3148417.1"/>
    <property type="molecule type" value="Genomic_DNA"/>
</dbReference>
<protein>
    <submittedName>
        <fullName evidence="2">PhaM family polyhydroxyalkanoate granule multifunctional regulatory protein</fullName>
    </submittedName>
</protein>
<proteinExistence type="predicted"/>
<sequence length="229" mass="24111">MKDKLMSAANLPFATMSTGLDFVKQVWSNVDVPSGAAGPLAESLTKFITPTLDVAEIDKRLTDLRTVQKWLELNLNILKTTVQTLEVQRGTVAQLARLGLAVDAQGERGSMKELPKMAQDMAGKMLSPQQWWSMMSGPMNELMEQAAKAGAQSMAQSVVKSAVKASGKVAGKVASKAASTAVKTASKATAPVRAVAQGVAKAASPAKRSAKPAPRKTAAKAPAKRIRAL</sequence>
<dbReference type="NCBIfam" id="NF043076">
    <property type="entry name" value="PHA_gran_PhaM"/>
    <property type="match status" value="1"/>
</dbReference>
<gene>
    <name evidence="2" type="ORF">ACFOEN_12370</name>
</gene>
<reference evidence="3" key="1">
    <citation type="journal article" date="2019" name="Int. J. Syst. Evol. Microbiol.">
        <title>The Global Catalogue of Microorganisms (GCM) 10K type strain sequencing project: providing services to taxonomists for standard genome sequencing and annotation.</title>
        <authorList>
            <consortium name="The Broad Institute Genomics Platform"/>
            <consortium name="The Broad Institute Genome Sequencing Center for Infectious Disease"/>
            <person name="Wu L."/>
            <person name="Ma J."/>
        </authorList>
    </citation>
    <scope>NUCLEOTIDE SEQUENCE [LARGE SCALE GENOMIC DNA]</scope>
    <source>
        <strain evidence="3">KCTC 52168</strain>
    </source>
</reference>
<dbReference type="Proteomes" id="UP001595556">
    <property type="component" value="Unassembled WGS sequence"/>
</dbReference>
<feature type="compositionally biased region" description="Basic residues" evidence="1">
    <location>
        <begin position="208"/>
        <end position="229"/>
    </location>
</feature>